<dbReference type="KEGG" id="vgu:HYG85_15845"/>
<organism evidence="1 2">
    <name type="scientific">Vallitalea guaymasensis</name>
    <dbReference type="NCBI Taxonomy" id="1185412"/>
    <lineage>
        <taxon>Bacteria</taxon>
        <taxon>Bacillati</taxon>
        <taxon>Bacillota</taxon>
        <taxon>Clostridia</taxon>
        <taxon>Lachnospirales</taxon>
        <taxon>Vallitaleaceae</taxon>
        <taxon>Vallitalea</taxon>
    </lineage>
</organism>
<sequence>MGKVVNICLLDARKATEKSLSNITELENIGSLIYSDTTASLISSIKKINIGSMVKIDENESIDYMTENGKAVIDEALLEEVDNKLFVLVNGVCEIKEMPKELFKEKIHSMTVNGLVICPESLKSVVSIKSKINGLTIALKEGYRFIDDTVLLNETFIVKQVNAKLTIEKLVAIDKIDEDSFNESIEHIQILDELVITKGNLRILRKTIDNLEEVELTIVPDNSVFKEGTVEINSATIKFYDGESLVVDGKLVIKDVAPEELRKHITSIYSDKVFCDEELSQTVKELCNNSNVRIMNNNDIHNNGKLVIDKNYLLGLEGKVAIDNNGKLVIDESVTLETAKDKIKSITNKGLLKADTSVLSGIPIINHGKLSPINNTDKKQENNIIYENMLVLEL</sequence>
<dbReference type="RefSeq" id="WP_212690470.1">
    <property type="nucleotide sequence ID" value="NZ_CP058561.1"/>
</dbReference>
<dbReference type="EMBL" id="CP058561">
    <property type="protein sequence ID" value="QUH30292.1"/>
    <property type="molecule type" value="Genomic_DNA"/>
</dbReference>
<keyword evidence="2" id="KW-1185">Reference proteome</keyword>
<dbReference type="AlphaFoldDB" id="A0A8J8SCZ8"/>
<accession>A0A8J8SCZ8</accession>
<name>A0A8J8SCZ8_9FIRM</name>
<dbReference type="Proteomes" id="UP000677305">
    <property type="component" value="Chromosome"/>
</dbReference>
<protein>
    <submittedName>
        <fullName evidence="1">Uncharacterized protein</fullName>
    </submittedName>
</protein>
<evidence type="ECO:0000313" key="1">
    <source>
        <dbReference type="EMBL" id="QUH30292.1"/>
    </source>
</evidence>
<gene>
    <name evidence="1" type="ORF">HYG85_15845</name>
</gene>
<proteinExistence type="predicted"/>
<evidence type="ECO:0000313" key="2">
    <source>
        <dbReference type="Proteomes" id="UP000677305"/>
    </source>
</evidence>
<reference evidence="1 2" key="1">
    <citation type="submission" date="2020-07" db="EMBL/GenBank/DDBJ databases">
        <title>Vallitalea guaymasensis genome.</title>
        <authorList>
            <person name="Postec A."/>
        </authorList>
    </citation>
    <scope>NUCLEOTIDE SEQUENCE [LARGE SCALE GENOMIC DNA]</scope>
    <source>
        <strain evidence="1 2">Ra1766G1</strain>
    </source>
</reference>